<protein>
    <recommendedName>
        <fullName evidence="3">C2H2-type domain-containing protein</fullName>
    </recommendedName>
</protein>
<keyword evidence="2" id="KW-1185">Reference proteome</keyword>
<evidence type="ECO:0008006" key="3">
    <source>
        <dbReference type="Google" id="ProtNLM"/>
    </source>
</evidence>
<organism evidence="1 2">
    <name type="scientific">Diversispora epigaea</name>
    <dbReference type="NCBI Taxonomy" id="1348612"/>
    <lineage>
        <taxon>Eukaryota</taxon>
        <taxon>Fungi</taxon>
        <taxon>Fungi incertae sedis</taxon>
        <taxon>Mucoromycota</taxon>
        <taxon>Glomeromycotina</taxon>
        <taxon>Glomeromycetes</taxon>
        <taxon>Diversisporales</taxon>
        <taxon>Diversisporaceae</taxon>
        <taxon>Diversispora</taxon>
    </lineage>
</organism>
<accession>A0A397JSJ3</accession>
<dbReference type="Proteomes" id="UP000266861">
    <property type="component" value="Unassembled WGS sequence"/>
</dbReference>
<comment type="caution">
    <text evidence="1">The sequence shown here is derived from an EMBL/GenBank/DDBJ whole genome shotgun (WGS) entry which is preliminary data.</text>
</comment>
<gene>
    <name evidence="1" type="ORF">Glove_26g125</name>
</gene>
<evidence type="ECO:0000313" key="2">
    <source>
        <dbReference type="Proteomes" id="UP000266861"/>
    </source>
</evidence>
<sequence>MTINTLQLRAHYEIPVVPTISQQYFICEICKKLYKTKRGLVCHQNIVKKYNVGREELYTLPLEAINQFKADLVYVIETRLKEHFKHSGKQSFNFPCLESLFFGVFKGYIHYFNLKNGSYKCFFQGLDAYSQLTNLLNNPNWWKKYFNNNQQTFVLLFDEKRKKNLPKLIVE</sequence>
<dbReference type="OrthoDB" id="2427837at2759"/>
<dbReference type="EMBL" id="PQFF01000024">
    <property type="protein sequence ID" value="RHZ88164.1"/>
    <property type="molecule type" value="Genomic_DNA"/>
</dbReference>
<reference evidence="1 2" key="1">
    <citation type="submission" date="2018-08" db="EMBL/GenBank/DDBJ databases">
        <title>Genome and evolution of the arbuscular mycorrhizal fungus Diversispora epigaea (formerly Glomus versiforme) and its bacterial endosymbionts.</title>
        <authorList>
            <person name="Sun X."/>
            <person name="Fei Z."/>
            <person name="Harrison M."/>
        </authorList>
    </citation>
    <scope>NUCLEOTIDE SEQUENCE [LARGE SCALE GENOMIC DNA]</scope>
    <source>
        <strain evidence="1 2">IT104</strain>
    </source>
</reference>
<dbReference type="AlphaFoldDB" id="A0A397JSJ3"/>
<name>A0A397JSJ3_9GLOM</name>
<evidence type="ECO:0000313" key="1">
    <source>
        <dbReference type="EMBL" id="RHZ88164.1"/>
    </source>
</evidence>
<proteinExistence type="predicted"/>